<protein>
    <recommendedName>
        <fullName evidence="4">protein acetyllysine N-acetyltransferase</fullName>
        <ecNumber evidence="4">2.3.1.286</ecNumber>
    </recommendedName>
</protein>
<dbReference type="AlphaFoldDB" id="A0AAD9R4V0"/>
<evidence type="ECO:0000313" key="13">
    <source>
        <dbReference type="EMBL" id="KAK2572860.1"/>
    </source>
</evidence>
<feature type="region of interest" description="Disordered" evidence="11">
    <location>
        <begin position="613"/>
        <end position="659"/>
    </location>
</feature>
<keyword evidence="8" id="KW-0520">NAD</keyword>
<accession>A0AAD9R4V0</accession>
<dbReference type="GO" id="GO:0003714">
    <property type="term" value="F:transcription corepressor activity"/>
    <property type="evidence" value="ECO:0007669"/>
    <property type="project" value="TreeGrafter"/>
</dbReference>
<feature type="compositionally biased region" description="Polar residues" evidence="11">
    <location>
        <begin position="753"/>
        <end position="767"/>
    </location>
</feature>
<keyword evidence="9" id="KW-0539">Nucleus</keyword>
<dbReference type="InterPro" id="IPR029035">
    <property type="entry name" value="DHS-like_NAD/FAD-binding_dom"/>
</dbReference>
<feature type="domain" description="Deacetylase sirtuin-type" evidence="12">
    <location>
        <begin position="158"/>
        <end position="419"/>
    </location>
</feature>
<evidence type="ECO:0000256" key="5">
    <source>
        <dbReference type="ARBA" id="ARBA00022679"/>
    </source>
</evidence>
<keyword evidence="6 10" id="KW-0479">Metal-binding</keyword>
<comment type="caution">
    <text evidence="13">The sequence shown here is derived from an EMBL/GenBank/DDBJ whole genome shotgun (WGS) entry which is preliminary data.</text>
</comment>
<dbReference type="PANTHER" id="PTHR11085:SF9">
    <property type="entry name" value="NAD-DEPENDENT PROTEIN DEACETYLASE SIRTUIN-1"/>
    <property type="match status" value="1"/>
</dbReference>
<reference evidence="13" key="2">
    <citation type="journal article" date="2023" name="Science">
        <title>Genomic signatures of disease resistance in endangered staghorn corals.</title>
        <authorList>
            <person name="Vollmer S.V."/>
            <person name="Selwyn J.D."/>
            <person name="Despard B.A."/>
            <person name="Roesel C.L."/>
        </authorList>
    </citation>
    <scope>NUCLEOTIDE SEQUENCE</scope>
    <source>
        <strain evidence="13">K2</strain>
    </source>
</reference>
<evidence type="ECO:0000256" key="1">
    <source>
        <dbReference type="ARBA" id="ARBA00001947"/>
    </source>
</evidence>
<dbReference type="InterPro" id="IPR050134">
    <property type="entry name" value="NAD-dep_sirtuin_deacylases"/>
</dbReference>
<feature type="compositionally biased region" description="Polar residues" evidence="11">
    <location>
        <begin position="622"/>
        <end position="638"/>
    </location>
</feature>
<evidence type="ECO:0000259" key="12">
    <source>
        <dbReference type="PROSITE" id="PS50305"/>
    </source>
</evidence>
<dbReference type="FunFam" id="3.30.1600.10:FF:000013">
    <property type="entry name" value="NAD-dependent protein deacetylase sirtuin-1"/>
    <property type="match status" value="1"/>
</dbReference>
<dbReference type="GO" id="GO:0005637">
    <property type="term" value="C:nuclear inner membrane"/>
    <property type="evidence" value="ECO:0007669"/>
    <property type="project" value="TreeGrafter"/>
</dbReference>
<dbReference type="InterPro" id="IPR026591">
    <property type="entry name" value="Sirtuin_cat_small_dom_sf"/>
</dbReference>
<evidence type="ECO:0000256" key="10">
    <source>
        <dbReference type="PROSITE-ProRule" id="PRU00236"/>
    </source>
</evidence>
<evidence type="ECO:0000256" key="9">
    <source>
        <dbReference type="ARBA" id="ARBA00023242"/>
    </source>
</evidence>
<dbReference type="Proteomes" id="UP001249851">
    <property type="component" value="Unassembled WGS sequence"/>
</dbReference>
<feature type="binding site" evidence="10">
    <location>
        <position position="293"/>
    </location>
    <ligand>
        <name>Zn(2+)</name>
        <dbReference type="ChEBI" id="CHEBI:29105"/>
    </ligand>
</feature>
<evidence type="ECO:0000256" key="2">
    <source>
        <dbReference type="ARBA" id="ARBA00004123"/>
    </source>
</evidence>
<dbReference type="EMBL" id="JARQWQ010000003">
    <property type="protein sequence ID" value="KAK2572860.1"/>
    <property type="molecule type" value="Genomic_DNA"/>
</dbReference>
<feature type="region of interest" description="Disordered" evidence="11">
    <location>
        <begin position="739"/>
        <end position="767"/>
    </location>
</feature>
<feature type="binding site" evidence="10">
    <location>
        <position position="317"/>
    </location>
    <ligand>
        <name>Zn(2+)</name>
        <dbReference type="ChEBI" id="CHEBI:29105"/>
    </ligand>
</feature>
<feature type="region of interest" description="Disordered" evidence="11">
    <location>
        <begin position="554"/>
        <end position="592"/>
    </location>
</feature>
<evidence type="ECO:0000256" key="8">
    <source>
        <dbReference type="ARBA" id="ARBA00023027"/>
    </source>
</evidence>
<feature type="active site" description="Proton acceptor" evidence="10">
    <location>
        <position position="285"/>
    </location>
</feature>
<dbReference type="PROSITE" id="PS50305">
    <property type="entry name" value="SIRTUIN"/>
    <property type="match status" value="1"/>
</dbReference>
<evidence type="ECO:0000256" key="7">
    <source>
        <dbReference type="ARBA" id="ARBA00022833"/>
    </source>
</evidence>
<feature type="binding site" evidence="10">
    <location>
        <position position="296"/>
    </location>
    <ligand>
        <name>Zn(2+)</name>
        <dbReference type="ChEBI" id="CHEBI:29105"/>
    </ligand>
</feature>
<dbReference type="GO" id="GO:0005654">
    <property type="term" value="C:nucleoplasm"/>
    <property type="evidence" value="ECO:0007669"/>
    <property type="project" value="TreeGrafter"/>
</dbReference>
<dbReference type="PANTHER" id="PTHR11085">
    <property type="entry name" value="NAD-DEPENDENT PROTEIN DEACYLASE SIRTUIN-5, MITOCHONDRIAL-RELATED"/>
    <property type="match status" value="1"/>
</dbReference>
<evidence type="ECO:0000256" key="6">
    <source>
        <dbReference type="ARBA" id="ARBA00022723"/>
    </source>
</evidence>
<dbReference type="Pfam" id="PF02146">
    <property type="entry name" value="SIR2"/>
    <property type="match status" value="1"/>
</dbReference>
<comment type="cofactor">
    <cofactor evidence="1">
        <name>Zn(2+)</name>
        <dbReference type="ChEBI" id="CHEBI:29105"/>
    </cofactor>
</comment>
<keyword evidence="5" id="KW-0808">Transferase</keyword>
<evidence type="ECO:0000313" key="14">
    <source>
        <dbReference type="Proteomes" id="UP001249851"/>
    </source>
</evidence>
<dbReference type="InterPro" id="IPR003000">
    <property type="entry name" value="Sirtuin"/>
</dbReference>
<dbReference type="CDD" id="cd01408">
    <property type="entry name" value="SIRT1"/>
    <property type="match status" value="1"/>
</dbReference>
<feature type="binding site" evidence="10">
    <location>
        <position position="320"/>
    </location>
    <ligand>
        <name>Zn(2+)</name>
        <dbReference type="ChEBI" id="CHEBI:29105"/>
    </ligand>
</feature>
<sequence length="767" mass="84290">MADNEEREFAKIKRARLSSETSPRQSKVFIDFNGTEESKCDSLLNGIGSELSVSLDNGSFATESREQHGGLTSHDRLESDDFPTCFSVEDDVDNLDEHHFQPIAGPMGWIQRQMNLGIDPEDILAYMVPHAQMPPEVDKASLWKIIIDILTEPNPRQKLDHMNTLDDVVELLRGSKNIVVLTGAGVSVSCGIPDFRSRDGVYAKLSIEYPDLPDPQAMFDIEYFSQNPRPFFKFAKEIYPGQFQPSLSHHFIKQLESKGQLLQNYSQNIDTLEQIAGITRVIQCHGSFSTASCTNCKHQVSCEVIREDIFKQIIPRCPKCPQDGSCFSIMKPDIVFFGESLPSQFYHNLDNDSEKADLLIVIGSSLKVRPVALIPSHIPPEVPQILINREPLRHMRFDVELLGDCDVIVSELCQRLGGEWLNLLNGCAEIPCVETWPLSAEEQNSGAVDNPAGKSNDCSNYQISENGCSKVASAASESTLSSEPLSSFRERHVTVGESSGCEETVDSSSRDQPRAFIAESSTEHETESEEGSSKFVFLPPSRYIFYGAELMESPLPSPQSNIPGYPDSNSEESDSDSLGEIDDDSEVASGDKPYNVIIGNLISQGCERSEGCEQDDWKVSNPIVNNPGSAINTFGNESNSDDGFGEGDGDVDKSEATVRTGSKRKALSLILGELNNYRYESEENRRMSGSEDPGTVGSFASVTSDLDFASSSEPLFADQPFSAITLDTTLKKQAYVDSDNLQQVEDASKDNNDTTNTGSVGPSGSEQ</sequence>
<dbReference type="GO" id="GO:0070403">
    <property type="term" value="F:NAD+ binding"/>
    <property type="evidence" value="ECO:0007669"/>
    <property type="project" value="InterPro"/>
</dbReference>
<keyword evidence="7 10" id="KW-0862">Zinc</keyword>
<keyword evidence="14" id="KW-1185">Reference proteome</keyword>
<name>A0AAD9R4V0_ACRCE</name>
<evidence type="ECO:0000256" key="4">
    <source>
        <dbReference type="ARBA" id="ARBA00012928"/>
    </source>
</evidence>
<dbReference type="Gene3D" id="3.40.50.1220">
    <property type="entry name" value="TPP-binding domain"/>
    <property type="match status" value="1"/>
</dbReference>
<dbReference type="EC" id="2.3.1.286" evidence="4"/>
<proteinExistence type="inferred from homology"/>
<gene>
    <name evidence="13" type="ORF">P5673_001860</name>
</gene>
<evidence type="ECO:0000256" key="3">
    <source>
        <dbReference type="ARBA" id="ARBA00006924"/>
    </source>
</evidence>
<dbReference type="GO" id="GO:0046872">
    <property type="term" value="F:metal ion binding"/>
    <property type="evidence" value="ECO:0007669"/>
    <property type="project" value="UniProtKB-KW"/>
</dbReference>
<dbReference type="GO" id="GO:0017136">
    <property type="term" value="F:histone deacetylase activity, NAD-dependent"/>
    <property type="evidence" value="ECO:0007669"/>
    <property type="project" value="TreeGrafter"/>
</dbReference>
<evidence type="ECO:0000256" key="11">
    <source>
        <dbReference type="SAM" id="MobiDB-lite"/>
    </source>
</evidence>
<dbReference type="SUPFAM" id="SSF52467">
    <property type="entry name" value="DHS-like NAD/FAD-binding domain"/>
    <property type="match status" value="1"/>
</dbReference>
<feature type="compositionally biased region" description="Acidic residues" evidence="11">
    <location>
        <begin position="569"/>
        <end position="586"/>
    </location>
</feature>
<dbReference type="GO" id="GO:0033553">
    <property type="term" value="C:rDNA heterochromatin"/>
    <property type="evidence" value="ECO:0007669"/>
    <property type="project" value="TreeGrafter"/>
</dbReference>
<feature type="compositionally biased region" description="Acidic residues" evidence="11">
    <location>
        <begin position="639"/>
        <end position="649"/>
    </location>
</feature>
<dbReference type="Gene3D" id="3.30.1600.10">
    <property type="entry name" value="SIR2/SIRT2 'Small Domain"/>
    <property type="match status" value="1"/>
</dbReference>
<organism evidence="13 14">
    <name type="scientific">Acropora cervicornis</name>
    <name type="common">Staghorn coral</name>
    <dbReference type="NCBI Taxonomy" id="6130"/>
    <lineage>
        <taxon>Eukaryota</taxon>
        <taxon>Metazoa</taxon>
        <taxon>Cnidaria</taxon>
        <taxon>Anthozoa</taxon>
        <taxon>Hexacorallia</taxon>
        <taxon>Scleractinia</taxon>
        <taxon>Astrocoeniina</taxon>
        <taxon>Acroporidae</taxon>
        <taxon>Acropora</taxon>
    </lineage>
</organism>
<comment type="subcellular location">
    <subcellularLocation>
        <location evidence="2">Nucleus</location>
    </subcellularLocation>
</comment>
<feature type="region of interest" description="Disordered" evidence="11">
    <location>
        <begin position="479"/>
        <end position="513"/>
    </location>
</feature>
<comment type="similarity">
    <text evidence="3">Belongs to the sirtuin family. Class I subfamily.</text>
</comment>
<reference evidence="13" key="1">
    <citation type="journal article" date="2023" name="G3 (Bethesda)">
        <title>Whole genome assembly and annotation of the endangered Caribbean coral Acropora cervicornis.</title>
        <authorList>
            <person name="Selwyn J.D."/>
            <person name="Vollmer S.V."/>
        </authorList>
    </citation>
    <scope>NUCLEOTIDE SEQUENCE</scope>
    <source>
        <strain evidence="13">K2</strain>
    </source>
</reference>
<dbReference type="GO" id="GO:0002039">
    <property type="term" value="F:p53 binding"/>
    <property type="evidence" value="ECO:0007669"/>
    <property type="project" value="TreeGrafter"/>
</dbReference>
<dbReference type="InterPro" id="IPR026590">
    <property type="entry name" value="Ssirtuin_cat_dom"/>
</dbReference>